<dbReference type="PANTHER" id="PTHR30482">
    <property type="entry name" value="HIGH-AFFINITY BRANCHED-CHAIN AMINO ACID TRANSPORT SYSTEM PERMEASE"/>
    <property type="match status" value="1"/>
</dbReference>
<evidence type="ECO:0000256" key="3">
    <source>
        <dbReference type="ARBA" id="ARBA00022692"/>
    </source>
</evidence>
<gene>
    <name evidence="7" type="ORF">COT78_02785</name>
</gene>
<sequence length="290" mass="31174">MISSYFGGLLIMISIYLILALSLQLALGFCGLFNLGFVGFYAIGAYASALLALSGQPFWFCLLTAALVPTIFAYILSTATNKLKGDYLALATMGFSFVIYAVTLNWIGLTKGPLGLPGIPRPQFWGIDFNNDTNFLILSALIAILTYLILHKIASSPFGKTLEAIRDDELAAKSLGKKTATAKSLALMISAFFAGIAGCLLASYLSYIDPTSFMFVNLIPILTIVVIGGLASLPGTVFATIIIVLLPEPLRFIGLPSSLIGPGRQLLYALFLLLILLYKPKGFYGKVELE</sequence>
<comment type="subcellular location">
    <subcellularLocation>
        <location evidence="1">Cell membrane</location>
        <topology evidence="1">Multi-pass membrane protein</topology>
    </subcellularLocation>
</comment>
<evidence type="ECO:0000313" key="8">
    <source>
        <dbReference type="Proteomes" id="UP000231382"/>
    </source>
</evidence>
<feature type="transmembrane region" description="Helical" evidence="6">
    <location>
        <begin position="57"/>
        <end position="76"/>
    </location>
</feature>
<dbReference type="InterPro" id="IPR043428">
    <property type="entry name" value="LivM-like"/>
</dbReference>
<dbReference type="Pfam" id="PF02653">
    <property type="entry name" value="BPD_transp_2"/>
    <property type="match status" value="1"/>
</dbReference>
<dbReference type="GO" id="GO:0005886">
    <property type="term" value="C:plasma membrane"/>
    <property type="evidence" value="ECO:0007669"/>
    <property type="project" value="UniProtKB-SubCell"/>
</dbReference>
<feature type="transmembrane region" description="Helical" evidence="6">
    <location>
        <begin position="219"/>
        <end position="246"/>
    </location>
</feature>
<dbReference type="EMBL" id="PEZW01000018">
    <property type="protein sequence ID" value="PIS07599.1"/>
    <property type="molecule type" value="Genomic_DNA"/>
</dbReference>
<feature type="transmembrane region" description="Helical" evidence="6">
    <location>
        <begin position="133"/>
        <end position="150"/>
    </location>
</feature>
<evidence type="ECO:0000256" key="1">
    <source>
        <dbReference type="ARBA" id="ARBA00004651"/>
    </source>
</evidence>
<dbReference type="PANTHER" id="PTHR30482:SF10">
    <property type="entry name" value="HIGH-AFFINITY BRANCHED-CHAIN AMINO ACID TRANSPORT PROTEIN BRAE"/>
    <property type="match status" value="1"/>
</dbReference>
<reference evidence="8" key="1">
    <citation type="submission" date="2017-09" db="EMBL/GenBank/DDBJ databases">
        <title>Depth-based differentiation of microbial function through sediment-hosted aquifers and enrichment of novel symbionts in the deep terrestrial subsurface.</title>
        <authorList>
            <person name="Probst A.J."/>
            <person name="Ladd B."/>
            <person name="Jarett J.K."/>
            <person name="Geller-Mcgrath D.E."/>
            <person name="Sieber C.M.K."/>
            <person name="Emerson J.B."/>
            <person name="Anantharaman K."/>
            <person name="Thomas B.C."/>
            <person name="Malmstrom R."/>
            <person name="Stieglmeier M."/>
            <person name="Klingl A."/>
            <person name="Woyke T."/>
            <person name="Ryan C.M."/>
            <person name="Banfield J.F."/>
        </authorList>
    </citation>
    <scope>NUCLEOTIDE SEQUENCE [LARGE SCALE GENOMIC DNA]</scope>
</reference>
<keyword evidence="2" id="KW-1003">Cell membrane</keyword>
<feature type="transmembrane region" description="Helical" evidence="6">
    <location>
        <begin position="266"/>
        <end position="284"/>
    </location>
</feature>
<keyword evidence="3 6" id="KW-0812">Transmembrane</keyword>
<feature type="transmembrane region" description="Helical" evidence="6">
    <location>
        <begin position="88"/>
        <end position="107"/>
    </location>
</feature>
<evidence type="ECO:0000256" key="5">
    <source>
        <dbReference type="ARBA" id="ARBA00023136"/>
    </source>
</evidence>
<proteinExistence type="predicted"/>
<dbReference type="InterPro" id="IPR001851">
    <property type="entry name" value="ABC_transp_permease"/>
</dbReference>
<organism evidence="7 8">
    <name type="scientific">Candidatus Berkelbacteria bacterium CG10_big_fil_rev_8_21_14_0_10_43_13</name>
    <dbReference type="NCBI Taxonomy" id="1974514"/>
    <lineage>
        <taxon>Bacteria</taxon>
        <taxon>Candidatus Berkelbacteria</taxon>
    </lineage>
</organism>
<comment type="caution">
    <text evidence="7">The sequence shown here is derived from an EMBL/GenBank/DDBJ whole genome shotgun (WGS) entry which is preliminary data.</text>
</comment>
<feature type="transmembrane region" description="Helical" evidence="6">
    <location>
        <begin position="185"/>
        <end position="207"/>
    </location>
</feature>
<evidence type="ECO:0000256" key="6">
    <source>
        <dbReference type="SAM" id="Phobius"/>
    </source>
</evidence>
<dbReference type="CDD" id="cd06581">
    <property type="entry name" value="TM_PBP1_LivM_like"/>
    <property type="match status" value="1"/>
</dbReference>
<name>A0A2H0W688_9BACT</name>
<dbReference type="AlphaFoldDB" id="A0A2H0W688"/>
<accession>A0A2H0W688</accession>
<evidence type="ECO:0000256" key="4">
    <source>
        <dbReference type="ARBA" id="ARBA00022989"/>
    </source>
</evidence>
<dbReference type="Proteomes" id="UP000231382">
    <property type="component" value="Unassembled WGS sequence"/>
</dbReference>
<dbReference type="GO" id="GO:0015658">
    <property type="term" value="F:branched-chain amino acid transmembrane transporter activity"/>
    <property type="evidence" value="ECO:0007669"/>
    <property type="project" value="InterPro"/>
</dbReference>
<keyword evidence="5 6" id="KW-0472">Membrane</keyword>
<evidence type="ECO:0000256" key="2">
    <source>
        <dbReference type="ARBA" id="ARBA00022475"/>
    </source>
</evidence>
<keyword evidence="4 6" id="KW-1133">Transmembrane helix</keyword>
<feature type="transmembrane region" description="Helical" evidence="6">
    <location>
        <begin position="32"/>
        <end position="51"/>
    </location>
</feature>
<protein>
    <submittedName>
        <fullName evidence="7">Branched-chain amino acid ABC transporter permease</fullName>
    </submittedName>
</protein>
<evidence type="ECO:0000313" key="7">
    <source>
        <dbReference type="EMBL" id="PIS07599.1"/>
    </source>
</evidence>
<feature type="transmembrane region" description="Helical" evidence="6">
    <location>
        <begin position="6"/>
        <end position="25"/>
    </location>
</feature>